<dbReference type="Pfam" id="PF08521">
    <property type="entry name" value="2CSK_N"/>
    <property type="match status" value="1"/>
</dbReference>
<keyword evidence="10" id="KW-0472">Membrane</keyword>
<organism evidence="12 13">
    <name type="scientific">Vreelandella subglaciescola</name>
    <dbReference type="NCBI Taxonomy" id="29571"/>
    <lineage>
        <taxon>Bacteria</taxon>
        <taxon>Pseudomonadati</taxon>
        <taxon>Pseudomonadota</taxon>
        <taxon>Gammaproteobacteria</taxon>
        <taxon>Oceanospirillales</taxon>
        <taxon>Halomonadaceae</taxon>
        <taxon>Vreelandella</taxon>
    </lineage>
</organism>
<dbReference type="InterPro" id="IPR003661">
    <property type="entry name" value="HisK_dim/P_dom"/>
</dbReference>
<feature type="domain" description="Signal transduction histidine kinase dimerisation/phosphoacceptor" evidence="11">
    <location>
        <begin position="229"/>
        <end position="285"/>
    </location>
</feature>
<evidence type="ECO:0000256" key="2">
    <source>
        <dbReference type="ARBA" id="ARBA00004141"/>
    </source>
</evidence>
<evidence type="ECO:0000256" key="5">
    <source>
        <dbReference type="ARBA" id="ARBA00022679"/>
    </source>
</evidence>
<reference evidence="12 13" key="1">
    <citation type="submission" date="2016-11" db="EMBL/GenBank/DDBJ databases">
        <authorList>
            <person name="Jaros S."/>
            <person name="Januszkiewicz K."/>
            <person name="Wedrychowicz H."/>
        </authorList>
    </citation>
    <scope>NUCLEOTIDE SEQUENCE [LARGE SCALE GENOMIC DNA]</scope>
    <source>
        <strain evidence="12 13">ACAM 12</strain>
    </source>
</reference>
<keyword evidence="6" id="KW-0547">Nucleotide-binding</keyword>
<keyword evidence="8" id="KW-0067">ATP-binding</keyword>
<dbReference type="STRING" id="29571.SAMN05878437_0739"/>
<sequence>MFAILAVSVLFAWIATAFFTYLDARSEIGTMLDARLVKTAERVSVQFASSEGLDSSKGLDSSENLKSLESTSSQQIPDYTDTILQVWLHDGTLLLNSSTAPEKRLGTQYGGFENASINGTQYRIYSHWDKAGLSNVRVGERYELRNALAESIATHLLHPLYFAVPALGILIWISVGAGLSPLSRFTGEVKQREPDKLEPLDITGTPREVLPLQDALNALFVRLQVLLDHERRFTADAAHELRTPLAAIKTQAQVAYAARDSSHREQALEKVISGTDRAVHLVEQL</sequence>
<protein>
    <recommendedName>
        <fullName evidence="3">histidine kinase</fullName>
        <ecNumber evidence="3">2.7.13.3</ecNumber>
    </recommendedName>
</protein>
<comment type="subcellular location">
    <subcellularLocation>
        <location evidence="2">Membrane</location>
        <topology evidence="2">Multi-pass membrane protein</topology>
    </subcellularLocation>
</comment>
<dbReference type="Proteomes" id="UP000190911">
    <property type="component" value="Chromosome I"/>
</dbReference>
<proteinExistence type="predicted"/>
<evidence type="ECO:0000256" key="8">
    <source>
        <dbReference type="ARBA" id="ARBA00022840"/>
    </source>
</evidence>
<evidence type="ECO:0000256" key="10">
    <source>
        <dbReference type="SAM" id="Phobius"/>
    </source>
</evidence>
<keyword evidence="10" id="KW-1133">Transmembrane helix</keyword>
<keyword evidence="4" id="KW-0597">Phosphoprotein</keyword>
<dbReference type="CDD" id="cd00082">
    <property type="entry name" value="HisKA"/>
    <property type="match status" value="1"/>
</dbReference>
<evidence type="ECO:0000259" key="11">
    <source>
        <dbReference type="SMART" id="SM00388"/>
    </source>
</evidence>
<dbReference type="GO" id="GO:0005524">
    <property type="term" value="F:ATP binding"/>
    <property type="evidence" value="ECO:0007669"/>
    <property type="project" value="UniProtKB-KW"/>
</dbReference>
<dbReference type="GO" id="GO:0000155">
    <property type="term" value="F:phosphorelay sensor kinase activity"/>
    <property type="evidence" value="ECO:0007669"/>
    <property type="project" value="InterPro"/>
</dbReference>
<dbReference type="Pfam" id="PF00512">
    <property type="entry name" value="HisKA"/>
    <property type="match status" value="1"/>
</dbReference>
<dbReference type="EMBL" id="LT670847">
    <property type="protein sequence ID" value="SHM00525.1"/>
    <property type="molecule type" value="Genomic_DNA"/>
</dbReference>
<keyword evidence="13" id="KW-1185">Reference proteome</keyword>
<evidence type="ECO:0000256" key="1">
    <source>
        <dbReference type="ARBA" id="ARBA00000085"/>
    </source>
</evidence>
<keyword evidence="10" id="KW-0812">Transmembrane</keyword>
<keyword evidence="7 12" id="KW-0418">Kinase</keyword>
<accession>A0A1M7F990</accession>
<dbReference type="SMART" id="SM00388">
    <property type="entry name" value="HisKA"/>
    <property type="match status" value="1"/>
</dbReference>
<gene>
    <name evidence="12" type="ORF">SAMN05878437_0739</name>
</gene>
<keyword evidence="9" id="KW-0902">Two-component regulatory system</keyword>
<dbReference type="PANTHER" id="PTHR45436:SF14">
    <property type="entry name" value="SENSOR PROTEIN QSEC"/>
    <property type="match status" value="1"/>
</dbReference>
<dbReference type="InParanoid" id="A0A1M7F990"/>
<name>A0A1M7F990_9GAMM</name>
<evidence type="ECO:0000256" key="7">
    <source>
        <dbReference type="ARBA" id="ARBA00022777"/>
    </source>
</evidence>
<evidence type="ECO:0000256" key="4">
    <source>
        <dbReference type="ARBA" id="ARBA00022553"/>
    </source>
</evidence>
<dbReference type="EC" id="2.7.13.3" evidence="3"/>
<comment type="catalytic activity">
    <reaction evidence="1">
        <text>ATP + protein L-histidine = ADP + protein N-phospho-L-histidine.</text>
        <dbReference type="EC" id="2.7.13.3"/>
    </reaction>
</comment>
<dbReference type="AlphaFoldDB" id="A0A1M7F990"/>
<dbReference type="InterPro" id="IPR013727">
    <property type="entry name" value="2CSK_N"/>
</dbReference>
<dbReference type="Gene3D" id="1.10.287.130">
    <property type="match status" value="1"/>
</dbReference>
<feature type="transmembrane region" description="Helical" evidence="10">
    <location>
        <begin position="160"/>
        <end position="182"/>
    </location>
</feature>
<dbReference type="GO" id="GO:0005886">
    <property type="term" value="C:plasma membrane"/>
    <property type="evidence" value="ECO:0007669"/>
    <property type="project" value="TreeGrafter"/>
</dbReference>
<evidence type="ECO:0000313" key="13">
    <source>
        <dbReference type="Proteomes" id="UP000190911"/>
    </source>
</evidence>
<evidence type="ECO:0000256" key="9">
    <source>
        <dbReference type="ARBA" id="ARBA00023012"/>
    </source>
</evidence>
<dbReference type="InterPro" id="IPR036097">
    <property type="entry name" value="HisK_dim/P_sf"/>
</dbReference>
<keyword evidence="5" id="KW-0808">Transferase</keyword>
<evidence type="ECO:0000256" key="6">
    <source>
        <dbReference type="ARBA" id="ARBA00022741"/>
    </source>
</evidence>
<dbReference type="SUPFAM" id="SSF47384">
    <property type="entry name" value="Homodimeric domain of signal transducing histidine kinase"/>
    <property type="match status" value="1"/>
</dbReference>
<dbReference type="InterPro" id="IPR050428">
    <property type="entry name" value="TCS_sensor_his_kinase"/>
</dbReference>
<evidence type="ECO:0000313" key="12">
    <source>
        <dbReference type="EMBL" id="SHM00525.1"/>
    </source>
</evidence>
<dbReference type="PANTHER" id="PTHR45436">
    <property type="entry name" value="SENSOR HISTIDINE KINASE YKOH"/>
    <property type="match status" value="1"/>
</dbReference>
<evidence type="ECO:0000256" key="3">
    <source>
        <dbReference type="ARBA" id="ARBA00012438"/>
    </source>
</evidence>